<dbReference type="SUPFAM" id="SSF53244">
    <property type="entry name" value="MurD-like peptide ligases, peptide-binding domain"/>
    <property type="match status" value="1"/>
</dbReference>
<comment type="PTM">
    <text evidence="15">Carboxylation is probably crucial for Mg(2+) binding and, consequently, for the gamma-phosphate positioning of ATP.</text>
</comment>
<dbReference type="NCBIfam" id="TIGR01085">
    <property type="entry name" value="murE"/>
    <property type="match status" value="1"/>
</dbReference>
<name>A0A1I0HQQ5_9BACI</name>
<dbReference type="InterPro" id="IPR013221">
    <property type="entry name" value="Mur_ligase_cen"/>
</dbReference>
<feature type="binding site" evidence="15">
    <location>
        <begin position="109"/>
        <end position="115"/>
    </location>
    <ligand>
        <name>ATP</name>
        <dbReference type="ChEBI" id="CHEBI:30616"/>
    </ligand>
</feature>
<evidence type="ECO:0000256" key="13">
    <source>
        <dbReference type="ARBA" id="ARBA00076158"/>
    </source>
</evidence>
<evidence type="ECO:0000259" key="19">
    <source>
        <dbReference type="Pfam" id="PF08245"/>
    </source>
</evidence>
<feature type="binding site" evidence="15">
    <location>
        <begin position="407"/>
        <end position="410"/>
    </location>
    <ligand>
        <name>meso-2,6-diaminopimelate</name>
        <dbReference type="ChEBI" id="CHEBI:57791"/>
    </ligand>
</feature>
<evidence type="ECO:0000256" key="4">
    <source>
        <dbReference type="ARBA" id="ARBA00022960"/>
    </source>
</evidence>
<keyword evidence="15" id="KW-0067">ATP-binding</keyword>
<comment type="catalytic activity">
    <reaction evidence="8 15">
        <text>UDP-N-acetyl-alpha-D-muramoyl-L-alanyl-D-glutamate + meso-2,6-diaminopimelate + ATP = UDP-N-acetyl-alpha-D-muramoyl-L-alanyl-gamma-D-glutamyl-meso-2,6-diaminopimelate + ADP + phosphate + H(+)</text>
        <dbReference type="Rhea" id="RHEA:23676"/>
        <dbReference type="ChEBI" id="CHEBI:15378"/>
        <dbReference type="ChEBI" id="CHEBI:30616"/>
        <dbReference type="ChEBI" id="CHEBI:43474"/>
        <dbReference type="ChEBI" id="CHEBI:57791"/>
        <dbReference type="ChEBI" id="CHEBI:83900"/>
        <dbReference type="ChEBI" id="CHEBI:83905"/>
        <dbReference type="ChEBI" id="CHEBI:456216"/>
        <dbReference type="EC" id="6.3.2.13"/>
    </reaction>
</comment>
<protein>
    <recommendedName>
        <fullName evidence="11 15">UDP-N-acetylmuramoyl-L-alanyl-D-glutamate--2,6-diaminopimelate ligase</fullName>
        <ecNumber evidence="10 15">6.3.2.13</ecNumber>
    </recommendedName>
    <alternativeName>
        <fullName evidence="12 15">Meso-A2pm-adding enzyme</fullName>
    </alternativeName>
    <alternativeName>
        <fullName evidence="13 15">Meso-diaminopimelate-adding enzyme</fullName>
    </alternativeName>
    <alternativeName>
        <fullName evidence="14 15">UDP-MurNAc-L-Ala-D-Glu:meso-diaminopimelate ligase</fullName>
    </alternativeName>
    <alternativeName>
        <fullName evidence="15">UDP-MurNAc-tripeptide synthetase</fullName>
    </alternativeName>
    <alternativeName>
        <fullName evidence="15">UDP-N-acetylmuramyl-tripeptide synthetase</fullName>
    </alternativeName>
</protein>
<feature type="domain" description="Mur ligase N-terminal catalytic" evidence="17">
    <location>
        <begin position="23"/>
        <end position="95"/>
    </location>
</feature>
<evidence type="ECO:0000259" key="17">
    <source>
        <dbReference type="Pfam" id="PF01225"/>
    </source>
</evidence>
<dbReference type="EMBL" id="FOHJ01000009">
    <property type="protein sequence ID" value="SET85478.1"/>
    <property type="molecule type" value="Genomic_DNA"/>
</dbReference>
<feature type="binding site" evidence="15">
    <location>
        <position position="178"/>
    </location>
    <ligand>
        <name>UDP-N-acetyl-alpha-D-muramoyl-L-alanyl-D-glutamate</name>
        <dbReference type="ChEBI" id="CHEBI:83900"/>
    </ligand>
</feature>
<keyword evidence="5 15" id="KW-0573">Peptidoglycan synthesis</keyword>
<feature type="modified residue" description="N6-carboxylysine" evidence="15">
    <location>
        <position position="218"/>
    </location>
</feature>
<dbReference type="GO" id="GO:0008360">
    <property type="term" value="P:regulation of cell shape"/>
    <property type="evidence" value="ECO:0007669"/>
    <property type="project" value="UniProtKB-KW"/>
</dbReference>
<feature type="binding site" evidence="15">
    <location>
        <position position="186"/>
    </location>
    <ligand>
        <name>UDP-N-acetyl-alpha-D-muramoyl-L-alanyl-D-glutamate</name>
        <dbReference type="ChEBI" id="CHEBI:83900"/>
    </ligand>
</feature>
<dbReference type="NCBIfam" id="NF001124">
    <property type="entry name" value="PRK00139.1-2"/>
    <property type="match status" value="1"/>
</dbReference>
<evidence type="ECO:0000256" key="14">
    <source>
        <dbReference type="ARBA" id="ARBA00081560"/>
    </source>
</evidence>
<gene>
    <name evidence="15" type="primary">murE</name>
    <name evidence="20" type="ORF">SAMN05421676_10992</name>
</gene>
<sequence>MKLNQLLKPLKFYQCAQNINDIEVQGIEMDSRQVQNDDLFICIDGFTVDGHDFAQMAEEKGACAVIAERPLSLTIPVIIVNDTVKVLAQLANQYYDYPSEKMQLIGVTGTNGKTTLTYLLDEIFQQYGDDTGLLGTIQMKIGKETYPVRNTTPDSLFLQKSLHKMVQNDVDTVMMEVSSHALDLGRVFGLDFDIAVFTNLSQDHLDYHKDMDDYLRAKSLLFAQMGNQYHNRKKLAVLNYDDPAYSLLARSTAHEVLTYGLDERADVRAKNVSLRPDRTIFDMITPIGDIQIKSNLVGEFSVYNMLAAASAAICANIPLETVQKSLSLTNGVPGRFEPVQRGQDFGVIVDYAHTPDSLENVIKTVKTFTKGKIYVVVGCGGDRDKGKRPKMANVAVKYSDLAIFTSDNPRTEDPDQILKDMTTGLEAQNFEVEQDRKEAISKAIQLCNPGDVVMIAGKGHETYQEIGTERFTFDDREIASNMIDEKLKERF</sequence>
<dbReference type="FunFam" id="3.90.190.20:FF:000006">
    <property type="entry name" value="UDP-N-acetylmuramoyl-L-alanyl-D-glutamate--2,6-diaminopimelate ligase"/>
    <property type="match status" value="1"/>
</dbReference>
<dbReference type="SUPFAM" id="SSF63418">
    <property type="entry name" value="MurE/MurF N-terminal domain"/>
    <property type="match status" value="1"/>
</dbReference>
<keyword evidence="15 20" id="KW-0436">Ligase</keyword>
<dbReference type="InterPro" id="IPR036565">
    <property type="entry name" value="Mur-like_cat_sf"/>
</dbReference>
<evidence type="ECO:0000256" key="11">
    <source>
        <dbReference type="ARBA" id="ARBA00072883"/>
    </source>
</evidence>
<reference evidence="21" key="1">
    <citation type="submission" date="2016-10" db="EMBL/GenBank/DDBJ databases">
        <authorList>
            <person name="Varghese N."/>
            <person name="Submissions S."/>
        </authorList>
    </citation>
    <scope>NUCLEOTIDE SEQUENCE [LARGE SCALE GENOMIC DNA]</scope>
    <source>
        <strain evidence="21">CGMCC 1.3566</strain>
    </source>
</reference>
<keyword evidence="3 15" id="KW-0132">Cell division</keyword>
<dbReference type="GO" id="GO:0051301">
    <property type="term" value="P:cell division"/>
    <property type="evidence" value="ECO:0007669"/>
    <property type="project" value="UniProtKB-KW"/>
</dbReference>
<keyword evidence="15" id="KW-0460">Magnesium</keyword>
<evidence type="ECO:0000256" key="9">
    <source>
        <dbReference type="ARBA" id="ARBA00056782"/>
    </source>
</evidence>
<evidence type="ECO:0000256" key="2">
    <source>
        <dbReference type="ARBA" id="ARBA00005898"/>
    </source>
</evidence>
<comment type="caution">
    <text evidence="15">Lacks conserved residue(s) required for the propagation of feature annotation.</text>
</comment>
<dbReference type="InterPro" id="IPR004101">
    <property type="entry name" value="Mur_ligase_C"/>
</dbReference>
<dbReference type="GO" id="GO:0005524">
    <property type="term" value="F:ATP binding"/>
    <property type="evidence" value="ECO:0007669"/>
    <property type="project" value="UniProtKB-UniRule"/>
</dbReference>
<dbReference type="STRING" id="237682.SAMN05421676_10992"/>
<organism evidence="20 21">
    <name type="scientific">Salinibacillus kushneri</name>
    <dbReference type="NCBI Taxonomy" id="237682"/>
    <lineage>
        <taxon>Bacteria</taxon>
        <taxon>Bacillati</taxon>
        <taxon>Bacillota</taxon>
        <taxon>Bacilli</taxon>
        <taxon>Bacillales</taxon>
        <taxon>Bacillaceae</taxon>
        <taxon>Salinibacillus</taxon>
    </lineage>
</organism>
<evidence type="ECO:0000313" key="21">
    <source>
        <dbReference type="Proteomes" id="UP000199095"/>
    </source>
</evidence>
<evidence type="ECO:0000256" key="10">
    <source>
        <dbReference type="ARBA" id="ARBA00066633"/>
    </source>
</evidence>
<dbReference type="PANTHER" id="PTHR23135:SF4">
    <property type="entry name" value="UDP-N-ACETYLMURAMOYL-L-ALANYL-D-GLUTAMATE--2,6-DIAMINOPIMELATE LIGASE MURE HOMOLOG, CHLOROPLASTIC"/>
    <property type="match status" value="1"/>
</dbReference>
<dbReference type="InterPro" id="IPR000713">
    <property type="entry name" value="Mur_ligase_N"/>
</dbReference>
<feature type="domain" description="Mur ligase central" evidence="19">
    <location>
        <begin position="107"/>
        <end position="312"/>
    </location>
</feature>
<feature type="domain" description="Mur ligase C-terminal" evidence="18">
    <location>
        <begin position="334"/>
        <end position="459"/>
    </location>
</feature>
<dbReference type="GO" id="GO:0071555">
    <property type="term" value="P:cell wall organization"/>
    <property type="evidence" value="ECO:0007669"/>
    <property type="project" value="UniProtKB-KW"/>
</dbReference>
<keyword evidence="7 15" id="KW-0961">Cell wall biogenesis/degradation</keyword>
<keyword evidence="6 15" id="KW-0131">Cell cycle</keyword>
<comment type="function">
    <text evidence="9 15">Catalyzes the addition of meso-diaminopimelic acid to the nucleotide precursor UDP-N-acetylmuramoyl-L-alanyl-D-glutamate (UMAG) in the biosynthesis of bacterial cell-wall peptidoglycan.</text>
</comment>
<keyword evidence="15" id="KW-0963">Cytoplasm</keyword>
<feature type="short sequence motif" description="Meso-diaminopimelate recognition motif" evidence="15">
    <location>
        <begin position="407"/>
        <end position="410"/>
    </location>
</feature>
<comment type="subcellular location">
    <subcellularLocation>
        <location evidence="15 16">Cytoplasm</location>
    </subcellularLocation>
</comment>
<dbReference type="OrthoDB" id="9800958at2"/>
<evidence type="ECO:0000256" key="5">
    <source>
        <dbReference type="ARBA" id="ARBA00022984"/>
    </source>
</evidence>
<dbReference type="GO" id="GO:0008765">
    <property type="term" value="F:UDP-N-acetylmuramoylalanyl-D-glutamate-2,6-diaminopimelate ligase activity"/>
    <property type="evidence" value="ECO:0007669"/>
    <property type="project" value="UniProtKB-UniRule"/>
</dbReference>
<dbReference type="Gene3D" id="3.40.1390.10">
    <property type="entry name" value="MurE/MurF, N-terminal domain"/>
    <property type="match status" value="1"/>
</dbReference>
<dbReference type="Pfam" id="PF01225">
    <property type="entry name" value="Mur_ligase"/>
    <property type="match status" value="1"/>
</dbReference>
<keyword evidence="4 15" id="KW-0133">Cell shape</keyword>
<evidence type="ECO:0000256" key="1">
    <source>
        <dbReference type="ARBA" id="ARBA00004752"/>
    </source>
</evidence>
<evidence type="ECO:0000256" key="12">
    <source>
        <dbReference type="ARBA" id="ARBA00075482"/>
    </source>
</evidence>
<comment type="cofactor">
    <cofactor evidence="15">
        <name>Mg(2+)</name>
        <dbReference type="ChEBI" id="CHEBI:18420"/>
    </cofactor>
</comment>
<keyword evidence="15" id="KW-0547">Nucleotide-binding</keyword>
<feature type="binding site" evidence="15">
    <location>
        <position position="31"/>
    </location>
    <ligand>
        <name>UDP-N-acetyl-alpha-D-muramoyl-L-alanyl-D-glutamate</name>
        <dbReference type="ChEBI" id="CHEBI:83900"/>
    </ligand>
</feature>
<dbReference type="Gene3D" id="3.40.1190.10">
    <property type="entry name" value="Mur-like, catalytic domain"/>
    <property type="match status" value="1"/>
</dbReference>
<accession>A0A1I0HQQ5</accession>
<dbReference type="Pfam" id="PF02875">
    <property type="entry name" value="Mur_ligase_C"/>
    <property type="match status" value="1"/>
</dbReference>
<evidence type="ECO:0000256" key="16">
    <source>
        <dbReference type="RuleBase" id="RU004135"/>
    </source>
</evidence>
<dbReference type="GO" id="GO:0005737">
    <property type="term" value="C:cytoplasm"/>
    <property type="evidence" value="ECO:0007669"/>
    <property type="project" value="UniProtKB-SubCell"/>
</dbReference>
<keyword evidence="21" id="KW-1185">Reference proteome</keyword>
<dbReference type="SUPFAM" id="SSF53623">
    <property type="entry name" value="MurD-like peptide ligases, catalytic domain"/>
    <property type="match status" value="1"/>
</dbReference>
<comment type="pathway">
    <text evidence="1 15 16">Cell wall biogenesis; peptidoglycan biosynthesis.</text>
</comment>
<feature type="binding site" evidence="15">
    <location>
        <position position="457"/>
    </location>
    <ligand>
        <name>meso-2,6-diaminopimelate</name>
        <dbReference type="ChEBI" id="CHEBI:57791"/>
    </ligand>
</feature>
<dbReference type="GO" id="GO:0000287">
    <property type="term" value="F:magnesium ion binding"/>
    <property type="evidence" value="ECO:0007669"/>
    <property type="project" value="UniProtKB-UniRule"/>
</dbReference>
<dbReference type="InterPro" id="IPR005761">
    <property type="entry name" value="UDP-N-AcMur-Glu-dNH2Pim_ligase"/>
</dbReference>
<dbReference type="UniPathway" id="UPA00219"/>
<dbReference type="PANTHER" id="PTHR23135">
    <property type="entry name" value="MUR LIGASE FAMILY MEMBER"/>
    <property type="match status" value="1"/>
</dbReference>
<dbReference type="AlphaFoldDB" id="A0A1I0HQQ5"/>
<feature type="binding site" evidence="15">
    <location>
        <position position="383"/>
    </location>
    <ligand>
        <name>meso-2,6-diaminopimelate</name>
        <dbReference type="ChEBI" id="CHEBI:57791"/>
    </ligand>
</feature>
<dbReference type="GO" id="GO:0009252">
    <property type="term" value="P:peptidoglycan biosynthetic process"/>
    <property type="evidence" value="ECO:0007669"/>
    <property type="project" value="UniProtKB-UniRule"/>
</dbReference>
<dbReference type="Pfam" id="PF08245">
    <property type="entry name" value="Mur_ligase_M"/>
    <property type="match status" value="1"/>
</dbReference>
<evidence type="ECO:0000256" key="8">
    <source>
        <dbReference type="ARBA" id="ARBA00050251"/>
    </source>
</evidence>
<dbReference type="RefSeq" id="WP_093136469.1">
    <property type="nucleotide sequence ID" value="NZ_FOHJ01000009.1"/>
</dbReference>
<feature type="binding site" evidence="15">
    <location>
        <begin position="151"/>
        <end position="152"/>
    </location>
    <ligand>
        <name>UDP-N-acetyl-alpha-D-muramoyl-L-alanyl-D-glutamate</name>
        <dbReference type="ChEBI" id="CHEBI:83900"/>
    </ligand>
</feature>
<dbReference type="NCBIfam" id="NF001126">
    <property type="entry name" value="PRK00139.1-4"/>
    <property type="match status" value="1"/>
</dbReference>
<feature type="binding site" evidence="15">
    <location>
        <position position="461"/>
    </location>
    <ligand>
        <name>meso-2,6-diaminopimelate</name>
        <dbReference type="ChEBI" id="CHEBI:57791"/>
    </ligand>
</feature>
<dbReference type="HAMAP" id="MF_00208">
    <property type="entry name" value="MurE"/>
    <property type="match status" value="1"/>
</dbReference>
<dbReference type="InterPro" id="IPR035911">
    <property type="entry name" value="MurE/MurF_N"/>
</dbReference>
<evidence type="ECO:0000313" key="20">
    <source>
        <dbReference type="EMBL" id="SET85478.1"/>
    </source>
</evidence>
<dbReference type="InterPro" id="IPR036615">
    <property type="entry name" value="Mur_ligase_C_dom_sf"/>
</dbReference>
<comment type="similarity">
    <text evidence="2 15">Belongs to the MurCDEF family. MurE subfamily.</text>
</comment>
<evidence type="ECO:0000256" key="6">
    <source>
        <dbReference type="ARBA" id="ARBA00023306"/>
    </source>
</evidence>
<feature type="binding site" evidence="15">
    <location>
        <position position="150"/>
    </location>
    <ligand>
        <name>UDP-N-acetyl-alpha-D-muramoyl-L-alanyl-D-glutamate</name>
        <dbReference type="ChEBI" id="CHEBI:83900"/>
    </ligand>
</feature>
<evidence type="ECO:0000256" key="3">
    <source>
        <dbReference type="ARBA" id="ARBA00022618"/>
    </source>
</evidence>
<evidence type="ECO:0000259" key="18">
    <source>
        <dbReference type="Pfam" id="PF02875"/>
    </source>
</evidence>
<dbReference type="EC" id="6.3.2.13" evidence="10 15"/>
<evidence type="ECO:0000256" key="15">
    <source>
        <dbReference type="HAMAP-Rule" id="MF_00208"/>
    </source>
</evidence>
<dbReference type="Gene3D" id="3.90.190.20">
    <property type="entry name" value="Mur ligase, C-terminal domain"/>
    <property type="match status" value="1"/>
</dbReference>
<dbReference type="Proteomes" id="UP000199095">
    <property type="component" value="Unassembled WGS sequence"/>
</dbReference>
<proteinExistence type="inferred from homology"/>
<evidence type="ECO:0000256" key="7">
    <source>
        <dbReference type="ARBA" id="ARBA00023316"/>
    </source>
</evidence>